<dbReference type="InterPro" id="IPR027417">
    <property type="entry name" value="P-loop_NTPase"/>
</dbReference>
<dbReference type="InterPro" id="IPR025669">
    <property type="entry name" value="AAA_dom"/>
</dbReference>
<dbReference type="NCBIfam" id="TIGR01007">
    <property type="entry name" value="eps_fam"/>
    <property type="match status" value="1"/>
</dbReference>
<keyword evidence="7" id="KW-0829">Tyrosine-protein kinase</keyword>
<evidence type="ECO:0000313" key="11">
    <source>
        <dbReference type="Proteomes" id="UP001595896"/>
    </source>
</evidence>
<evidence type="ECO:0000259" key="9">
    <source>
        <dbReference type="Pfam" id="PF13614"/>
    </source>
</evidence>
<keyword evidence="11" id="KW-1185">Reference proteome</keyword>
<proteinExistence type="inferred from homology"/>
<name>A0ABV9NTN4_9BACI</name>
<evidence type="ECO:0000256" key="5">
    <source>
        <dbReference type="ARBA" id="ARBA00022777"/>
    </source>
</evidence>
<sequence length="219" mass="24693">MLFKTRKDMQIFYEAAGTKLDQEYGRIKANIVFGAKKRHSQVFSVLSQNKYEGKTTLISYLGISFSKEEKRVLLIDGNFDSPRLHKIFGIENDEGFSNLLADGGVLQDAVIKSEFPGLSILPSGTISKQLESVIQTNAMDDILYQAKRMYDYVFIDTGSLQTNVTAKLLAAKSDSSLVVVRRMKTSTHDLHELKTSLESYEIHVTGALFNTRKLAWLKR</sequence>
<evidence type="ECO:0000256" key="3">
    <source>
        <dbReference type="ARBA" id="ARBA00022679"/>
    </source>
</evidence>
<evidence type="ECO:0000256" key="6">
    <source>
        <dbReference type="ARBA" id="ARBA00022840"/>
    </source>
</evidence>
<accession>A0ABV9NTN4</accession>
<dbReference type="CDD" id="cd05387">
    <property type="entry name" value="BY-kinase"/>
    <property type="match status" value="1"/>
</dbReference>
<evidence type="ECO:0000256" key="4">
    <source>
        <dbReference type="ARBA" id="ARBA00022741"/>
    </source>
</evidence>
<feature type="domain" description="AAA" evidence="9">
    <location>
        <begin position="52"/>
        <end position="198"/>
    </location>
</feature>
<comment type="catalytic activity">
    <reaction evidence="8">
        <text>L-tyrosyl-[protein] + ATP = O-phospho-L-tyrosyl-[protein] + ADP + H(+)</text>
        <dbReference type="Rhea" id="RHEA:10596"/>
        <dbReference type="Rhea" id="RHEA-COMP:10136"/>
        <dbReference type="Rhea" id="RHEA-COMP:20101"/>
        <dbReference type="ChEBI" id="CHEBI:15378"/>
        <dbReference type="ChEBI" id="CHEBI:30616"/>
        <dbReference type="ChEBI" id="CHEBI:46858"/>
        <dbReference type="ChEBI" id="CHEBI:61978"/>
        <dbReference type="ChEBI" id="CHEBI:456216"/>
        <dbReference type="EC" id="2.7.10.2"/>
    </reaction>
</comment>
<evidence type="ECO:0000256" key="2">
    <source>
        <dbReference type="ARBA" id="ARBA00011903"/>
    </source>
</evidence>
<dbReference type="Gene3D" id="3.40.50.300">
    <property type="entry name" value="P-loop containing nucleotide triphosphate hydrolases"/>
    <property type="match status" value="1"/>
</dbReference>
<keyword evidence="5 10" id="KW-0418">Kinase</keyword>
<evidence type="ECO:0000256" key="8">
    <source>
        <dbReference type="ARBA" id="ARBA00051245"/>
    </source>
</evidence>
<dbReference type="Pfam" id="PF13614">
    <property type="entry name" value="AAA_31"/>
    <property type="match status" value="1"/>
</dbReference>
<dbReference type="InterPro" id="IPR005702">
    <property type="entry name" value="Wzc-like_C"/>
</dbReference>
<keyword evidence="3 10" id="KW-0808">Transferase</keyword>
<dbReference type="InterPro" id="IPR050445">
    <property type="entry name" value="Bact_polysacc_biosynth/exp"/>
</dbReference>
<gene>
    <name evidence="10" type="ORF">ACFO4L_02295</name>
</gene>
<evidence type="ECO:0000256" key="1">
    <source>
        <dbReference type="ARBA" id="ARBA00007316"/>
    </source>
</evidence>
<keyword evidence="4" id="KW-0547">Nucleotide-binding</keyword>
<evidence type="ECO:0000256" key="7">
    <source>
        <dbReference type="ARBA" id="ARBA00023137"/>
    </source>
</evidence>
<dbReference type="SUPFAM" id="SSF52540">
    <property type="entry name" value="P-loop containing nucleoside triphosphate hydrolases"/>
    <property type="match status" value="1"/>
</dbReference>
<dbReference type="Proteomes" id="UP001595896">
    <property type="component" value="Unassembled WGS sequence"/>
</dbReference>
<dbReference type="PANTHER" id="PTHR32309">
    <property type="entry name" value="TYROSINE-PROTEIN KINASE"/>
    <property type="match status" value="1"/>
</dbReference>
<comment type="caution">
    <text evidence="10">The sequence shown here is derived from an EMBL/GenBank/DDBJ whole genome shotgun (WGS) entry which is preliminary data.</text>
</comment>
<dbReference type="PANTHER" id="PTHR32309:SF13">
    <property type="entry name" value="FERRIC ENTEROBACTIN TRANSPORT PROTEIN FEPE"/>
    <property type="match status" value="1"/>
</dbReference>
<dbReference type="GO" id="GO:0004715">
    <property type="term" value="F:non-membrane spanning protein tyrosine kinase activity"/>
    <property type="evidence" value="ECO:0007669"/>
    <property type="project" value="UniProtKB-EC"/>
</dbReference>
<comment type="similarity">
    <text evidence="1">Belongs to the CpsD/CapB family.</text>
</comment>
<organism evidence="10 11">
    <name type="scientific">Bacillus daqingensis</name>
    <dbReference type="NCBI Taxonomy" id="872396"/>
    <lineage>
        <taxon>Bacteria</taxon>
        <taxon>Bacillati</taxon>
        <taxon>Bacillota</taxon>
        <taxon>Bacilli</taxon>
        <taxon>Bacillales</taxon>
        <taxon>Bacillaceae</taxon>
        <taxon>Bacillus</taxon>
    </lineage>
</organism>
<reference evidence="11" key="1">
    <citation type="journal article" date="2019" name="Int. J. Syst. Evol. Microbiol.">
        <title>The Global Catalogue of Microorganisms (GCM) 10K type strain sequencing project: providing services to taxonomists for standard genome sequencing and annotation.</title>
        <authorList>
            <consortium name="The Broad Institute Genomics Platform"/>
            <consortium name="The Broad Institute Genome Sequencing Center for Infectious Disease"/>
            <person name="Wu L."/>
            <person name="Ma J."/>
        </authorList>
    </citation>
    <scope>NUCLEOTIDE SEQUENCE [LARGE SCALE GENOMIC DNA]</scope>
    <source>
        <strain evidence="11">JCM 12165</strain>
    </source>
</reference>
<protein>
    <recommendedName>
        <fullName evidence="2">non-specific protein-tyrosine kinase</fullName>
        <ecNumber evidence="2">2.7.10.2</ecNumber>
    </recommendedName>
</protein>
<dbReference type="RefSeq" id="WP_377908028.1">
    <property type="nucleotide sequence ID" value="NZ_JBHSGK010000003.1"/>
</dbReference>
<dbReference type="EC" id="2.7.10.2" evidence="2"/>
<dbReference type="EMBL" id="JBHSGK010000003">
    <property type="protein sequence ID" value="MFC4735405.1"/>
    <property type="molecule type" value="Genomic_DNA"/>
</dbReference>
<keyword evidence="6" id="KW-0067">ATP-binding</keyword>
<evidence type="ECO:0000313" key="10">
    <source>
        <dbReference type="EMBL" id="MFC4735405.1"/>
    </source>
</evidence>